<name>A0ABT2TEI8_9FIRM</name>
<evidence type="ECO:0000313" key="4">
    <source>
        <dbReference type="EMBL" id="MCU6748699.1"/>
    </source>
</evidence>
<evidence type="ECO:0000256" key="2">
    <source>
        <dbReference type="SAM" id="Phobius"/>
    </source>
</evidence>
<dbReference type="PROSITE" id="PS51257">
    <property type="entry name" value="PROKAR_LIPOPROTEIN"/>
    <property type="match status" value="1"/>
</dbReference>
<sequence>MKTKKKFLHILLAICIAFTFIPITAFASSSTSCDGGVNCNHGAKIGNTHYDTLEEAISAAVSGDTIVMLKDYDYPTLGTDLLNITVSCTLDGAGHAINGYGKRGSNNTSLAINNGSATDIDVTLKDLTINNSSDLGRPIETRGHINSFALDRCKINATGNGNNQAITIGGSQSTAAKLTVTDTSIAAGPAGYPMLTFNPIDLTMNGGNLSGYCGIYFKGESSSAGSRGSVANICRTTYYCPNVHSAEGSNDFGIFAIEDDGITINLTDCNLNGQEQNTAKQVIFQLNSYAKRQEQLVKAAISGNSVVTGTILDNGWNRENLFDLEISKGQFSEQSVSQYTQNPLIQFNDPLGNNYFIGNAAEINVFVSENSIKDITVLKGNEITVPKGIHVKNAAGNDITVNGEQVIKNNQTAHIHDFVLKNTNAKYLAQEATCTQPAEYYYSCDCGAAGTKTFTSGNVASHTFENGKCTVCGTLTAEVEDIPSIDTSKPYESIQVGVDKTNTEKLEQEVASVADAIINDIPTAAVSKKTAEKVKKAIENGTVVHIEVNFDNTISVTENIKDLTNNILKKDETIGTYFDLSILLKANDEELGTLTKLSKSMTFHVSIPADLIKEGRNYFIVRVHDEVAERLNTVWNNDGTLSFETDRFSTYALAYSDSKDVQPGDSNVQGGQDNTDPSKGSSPQTGDNSNITLWIAAILAACAVLIGTAVFIWKKKHSR</sequence>
<dbReference type="EMBL" id="JAOQJX010000030">
    <property type="protein sequence ID" value="MCU6748699.1"/>
    <property type="molecule type" value="Genomic_DNA"/>
</dbReference>
<dbReference type="RefSeq" id="WP_059070068.1">
    <property type="nucleotide sequence ID" value="NZ_JAOQJX010000030.1"/>
</dbReference>
<keyword evidence="3" id="KW-0732">Signal</keyword>
<organism evidence="4 5">
    <name type="scientific">Faecalicatena acetigenes</name>
    <dbReference type="NCBI Taxonomy" id="2981790"/>
    <lineage>
        <taxon>Bacteria</taxon>
        <taxon>Bacillati</taxon>
        <taxon>Bacillota</taxon>
        <taxon>Clostridia</taxon>
        <taxon>Lachnospirales</taxon>
        <taxon>Lachnospiraceae</taxon>
        <taxon>Faecalicatena</taxon>
    </lineage>
</organism>
<feature type="signal peptide" evidence="3">
    <location>
        <begin position="1"/>
        <end position="27"/>
    </location>
</feature>
<keyword evidence="5" id="KW-1185">Reference proteome</keyword>
<comment type="caution">
    <text evidence="4">The sequence shown here is derived from an EMBL/GenBank/DDBJ whole genome shotgun (WGS) entry which is preliminary data.</text>
</comment>
<feature type="region of interest" description="Disordered" evidence="1">
    <location>
        <begin position="659"/>
        <end position="686"/>
    </location>
</feature>
<dbReference type="Proteomes" id="UP001652394">
    <property type="component" value="Unassembled WGS sequence"/>
</dbReference>
<keyword evidence="2" id="KW-1133">Transmembrane helix</keyword>
<evidence type="ECO:0008006" key="6">
    <source>
        <dbReference type="Google" id="ProtNLM"/>
    </source>
</evidence>
<evidence type="ECO:0000256" key="1">
    <source>
        <dbReference type="SAM" id="MobiDB-lite"/>
    </source>
</evidence>
<keyword evidence="2" id="KW-0812">Transmembrane</keyword>
<feature type="transmembrane region" description="Helical" evidence="2">
    <location>
        <begin position="691"/>
        <end position="713"/>
    </location>
</feature>
<evidence type="ECO:0000313" key="5">
    <source>
        <dbReference type="Proteomes" id="UP001652394"/>
    </source>
</evidence>
<accession>A0ABT2TEI8</accession>
<evidence type="ECO:0000256" key="3">
    <source>
        <dbReference type="SAM" id="SignalP"/>
    </source>
</evidence>
<protein>
    <recommendedName>
        <fullName evidence="6">Gram-positive cocci surface proteins LPxTG domain-containing protein</fullName>
    </recommendedName>
</protein>
<gene>
    <name evidence="4" type="ORF">OCV51_13710</name>
</gene>
<proteinExistence type="predicted"/>
<reference evidence="4 5" key="1">
    <citation type="journal article" date="2021" name="ISME Commun">
        <title>Automated analysis of genomic sequences facilitates high-throughput and comprehensive description of bacteria.</title>
        <authorList>
            <person name="Hitch T.C.A."/>
        </authorList>
    </citation>
    <scope>NUCLEOTIDE SEQUENCE [LARGE SCALE GENOMIC DNA]</scope>
    <source>
        <strain evidence="4 5">H2_18</strain>
    </source>
</reference>
<feature type="compositionally biased region" description="Polar residues" evidence="1">
    <location>
        <begin position="664"/>
        <end position="686"/>
    </location>
</feature>
<feature type="chain" id="PRO_5047411483" description="Gram-positive cocci surface proteins LPxTG domain-containing protein" evidence="3">
    <location>
        <begin position="28"/>
        <end position="719"/>
    </location>
</feature>
<keyword evidence="2" id="KW-0472">Membrane</keyword>